<dbReference type="Pfam" id="PF12697">
    <property type="entry name" value="Abhydrolase_6"/>
    <property type="match status" value="1"/>
</dbReference>
<evidence type="ECO:0000313" key="3">
    <source>
        <dbReference type="Proteomes" id="UP000463857"/>
    </source>
</evidence>
<dbReference type="OrthoDB" id="27092at2"/>
<protein>
    <submittedName>
        <fullName evidence="2">Alpha/beta fold hydrolase</fullName>
    </submittedName>
</protein>
<dbReference type="Gene3D" id="3.40.50.1820">
    <property type="entry name" value="alpha/beta hydrolase"/>
    <property type="match status" value="1"/>
</dbReference>
<dbReference type="AlphaFoldDB" id="A0A7L4YRE8"/>
<feature type="domain" description="AB hydrolase-1" evidence="1">
    <location>
        <begin position="25"/>
        <end position="244"/>
    </location>
</feature>
<dbReference type="GO" id="GO:0016020">
    <property type="term" value="C:membrane"/>
    <property type="evidence" value="ECO:0007669"/>
    <property type="project" value="TreeGrafter"/>
</dbReference>
<keyword evidence="3" id="KW-1185">Reference proteome</keyword>
<dbReference type="InterPro" id="IPR050266">
    <property type="entry name" value="AB_hydrolase_sf"/>
</dbReference>
<dbReference type="InParanoid" id="A0A7L4YRE8"/>
<dbReference type="Proteomes" id="UP000463857">
    <property type="component" value="Chromosome"/>
</dbReference>
<proteinExistence type="predicted"/>
<evidence type="ECO:0000259" key="1">
    <source>
        <dbReference type="Pfam" id="PF12697"/>
    </source>
</evidence>
<dbReference type="KEGG" id="eke:EK0264_17075"/>
<dbReference type="GO" id="GO:0016787">
    <property type="term" value="F:hydrolase activity"/>
    <property type="evidence" value="ECO:0007669"/>
    <property type="project" value="UniProtKB-KW"/>
</dbReference>
<sequence>MESRTIRRDGTRLHGLWRPGRGDPILVVPGVMADAQSFAPVVEAISRAEPVLILDRRGRSPSGPLGEGYSVATEASDLTAWIDHLAGAVTLVGWSYGATIALEVAATDKRVQEVVGYEPVLGPFGRDAMTELRDADLNRRVEIVNLDISRFPQERVEALRSSPAWPTLCRLSEPLPDELAALNAFRPKGTWSSIAAELILGENNLDAEPYGPAFERVRTLLPHSTTTILPGQGHLAHVDAPAALGKLISELITRTHQHPAARGAF</sequence>
<dbReference type="SUPFAM" id="SSF53474">
    <property type="entry name" value="alpha/beta-Hydrolases"/>
    <property type="match status" value="1"/>
</dbReference>
<reference evidence="2 3" key="1">
    <citation type="journal article" date="2018" name="Int. J. Syst. Evol. Microbiol.">
        <title>Epidermidibacterium keratini gen. nov., sp. nov., a member of the family Sporichthyaceae, isolated from keratin epidermis.</title>
        <authorList>
            <person name="Lee D.G."/>
            <person name="Trujillo M.E."/>
            <person name="Kang S."/>
            <person name="Nam J.J."/>
            <person name="Kim Y.J."/>
        </authorList>
    </citation>
    <scope>NUCLEOTIDE SEQUENCE [LARGE SCALE GENOMIC DNA]</scope>
    <source>
        <strain evidence="2 3">EPI-7</strain>
    </source>
</reference>
<dbReference type="EMBL" id="CP047156">
    <property type="protein sequence ID" value="QHC01821.1"/>
    <property type="molecule type" value="Genomic_DNA"/>
</dbReference>
<dbReference type="PANTHER" id="PTHR43798">
    <property type="entry name" value="MONOACYLGLYCEROL LIPASE"/>
    <property type="match status" value="1"/>
</dbReference>
<dbReference type="RefSeq" id="WP_159546945.1">
    <property type="nucleotide sequence ID" value="NZ_CP047156.1"/>
</dbReference>
<accession>A0A7L4YRE8</accession>
<name>A0A7L4YRE8_9ACTN</name>
<evidence type="ECO:0000313" key="2">
    <source>
        <dbReference type="EMBL" id="QHC01821.1"/>
    </source>
</evidence>
<keyword evidence="2" id="KW-0378">Hydrolase</keyword>
<dbReference type="InterPro" id="IPR000073">
    <property type="entry name" value="AB_hydrolase_1"/>
</dbReference>
<gene>
    <name evidence="2" type="ORF">EK0264_17075</name>
</gene>
<organism evidence="2 3">
    <name type="scientific">Epidermidibacterium keratini</name>
    <dbReference type="NCBI Taxonomy" id="1891644"/>
    <lineage>
        <taxon>Bacteria</taxon>
        <taxon>Bacillati</taxon>
        <taxon>Actinomycetota</taxon>
        <taxon>Actinomycetes</taxon>
        <taxon>Sporichthyales</taxon>
        <taxon>Sporichthyaceae</taxon>
        <taxon>Epidermidibacterium</taxon>
    </lineage>
</organism>
<dbReference type="InterPro" id="IPR029058">
    <property type="entry name" value="AB_hydrolase_fold"/>
</dbReference>
<dbReference type="PANTHER" id="PTHR43798:SF27">
    <property type="entry name" value="HYDROLASE ALPHA_BETA HYDROLASE FOLD FAMILY"/>
    <property type="match status" value="1"/>
</dbReference>